<dbReference type="EMBL" id="QYAC01000003">
    <property type="protein sequence ID" value="MBL3678959.1"/>
    <property type="molecule type" value="Genomic_DNA"/>
</dbReference>
<keyword evidence="1" id="KW-0808">Transferase</keyword>
<evidence type="ECO:0000256" key="3">
    <source>
        <dbReference type="ARBA" id="ARBA00023012"/>
    </source>
</evidence>
<keyword evidence="7" id="KW-1185">Reference proteome</keyword>
<feature type="transmembrane region" description="Helical" evidence="4">
    <location>
        <begin position="53"/>
        <end position="74"/>
    </location>
</feature>
<dbReference type="PANTHER" id="PTHR24421">
    <property type="entry name" value="NITRATE/NITRITE SENSOR PROTEIN NARX-RELATED"/>
    <property type="match status" value="1"/>
</dbReference>
<evidence type="ECO:0000256" key="4">
    <source>
        <dbReference type="SAM" id="Phobius"/>
    </source>
</evidence>
<evidence type="ECO:0000259" key="5">
    <source>
        <dbReference type="Pfam" id="PF07730"/>
    </source>
</evidence>
<feature type="domain" description="Signal transduction histidine kinase subgroup 3 dimerisation and phosphoacceptor" evidence="5">
    <location>
        <begin position="207"/>
        <end position="273"/>
    </location>
</feature>
<organism evidence="6 7">
    <name type="scientific">Leucobacter chromiireducens subsp. solipictus</name>
    <dbReference type="NCBI Taxonomy" id="398235"/>
    <lineage>
        <taxon>Bacteria</taxon>
        <taxon>Bacillati</taxon>
        <taxon>Actinomycetota</taxon>
        <taxon>Actinomycetes</taxon>
        <taxon>Micrococcales</taxon>
        <taxon>Microbacteriaceae</taxon>
        <taxon>Leucobacter</taxon>
    </lineage>
</organism>
<keyword evidence="4" id="KW-0472">Membrane</keyword>
<dbReference type="Gene3D" id="3.30.565.10">
    <property type="entry name" value="Histidine kinase-like ATPase, C-terminal domain"/>
    <property type="match status" value="1"/>
</dbReference>
<dbReference type="InterPro" id="IPR011712">
    <property type="entry name" value="Sig_transdc_His_kin_sub3_dim/P"/>
</dbReference>
<feature type="transmembrane region" description="Helical" evidence="4">
    <location>
        <begin position="86"/>
        <end position="104"/>
    </location>
</feature>
<evidence type="ECO:0000313" key="7">
    <source>
        <dbReference type="Proteomes" id="UP001645859"/>
    </source>
</evidence>
<proteinExistence type="predicted"/>
<dbReference type="GO" id="GO:0016301">
    <property type="term" value="F:kinase activity"/>
    <property type="evidence" value="ECO:0007669"/>
    <property type="project" value="UniProtKB-KW"/>
</dbReference>
<dbReference type="InterPro" id="IPR036890">
    <property type="entry name" value="HATPase_C_sf"/>
</dbReference>
<dbReference type="PANTHER" id="PTHR24421:SF63">
    <property type="entry name" value="SENSOR HISTIDINE KINASE DESK"/>
    <property type="match status" value="1"/>
</dbReference>
<dbReference type="Gene3D" id="1.20.5.1930">
    <property type="match status" value="1"/>
</dbReference>
<dbReference type="Proteomes" id="UP001645859">
    <property type="component" value="Unassembled WGS sequence"/>
</dbReference>
<evidence type="ECO:0000256" key="2">
    <source>
        <dbReference type="ARBA" id="ARBA00022777"/>
    </source>
</evidence>
<keyword evidence="4" id="KW-1133">Transmembrane helix</keyword>
<feature type="transmembrane region" description="Helical" evidence="4">
    <location>
        <begin position="20"/>
        <end position="41"/>
    </location>
</feature>
<gene>
    <name evidence="6" type="ORF">D3230_06565</name>
</gene>
<name>A0ABS1SHL0_9MICO</name>
<dbReference type="RefSeq" id="WP_202344230.1">
    <property type="nucleotide sequence ID" value="NZ_BAAAPI010000013.1"/>
</dbReference>
<dbReference type="Pfam" id="PF07730">
    <property type="entry name" value="HisKA_3"/>
    <property type="match status" value="1"/>
</dbReference>
<keyword evidence="4" id="KW-0812">Transmembrane</keyword>
<dbReference type="InterPro" id="IPR050482">
    <property type="entry name" value="Sensor_HK_TwoCompSys"/>
</dbReference>
<protein>
    <submittedName>
        <fullName evidence="6">Histidine kinase</fullName>
    </submittedName>
</protein>
<accession>A0ABS1SHL0</accession>
<keyword evidence="3" id="KW-0902">Two-component regulatory system</keyword>
<feature type="transmembrane region" description="Helical" evidence="4">
    <location>
        <begin position="164"/>
        <end position="186"/>
    </location>
</feature>
<comment type="caution">
    <text evidence="6">The sequence shown here is derived from an EMBL/GenBank/DDBJ whole genome shotgun (WGS) entry which is preliminary data.</text>
</comment>
<sequence>MPDSPPTPAPGAGVNATWNYTLGSIVFLFVVMDVLMILSILQEFRVGHRSTVLVVLLLAIGSAATRLRYCWFLRSAPQHRIPHRGWTIALLAPAAASWGLAFAVPEVAGFAAAQLWFSGVLFACFLPGAARWLMYAGLLALTLAPVVVAGPERVALTAGRDGSPLWFVAVYAAMLPGMLLSSLWMWRVVQRLDEARQLGAELAVTQERLRFAADLHDIQGHHLQVIALKAELAERTLEARPEQAATQLGEIRLIAKEAMEETRALVAGLREVALADELGNARDVLSLAGAECSLRIDPAPDVQADGPVRPSDAERVLAFAVREATTNILRHSSATRADIVLAAARGGTELVITNDGVDPADAAAAAGGPGTGIAGLRDRVAAVGGTVAAGMLRGAGAVQRGDDVRAEQSPSFELRVWVPGAGA</sequence>
<keyword evidence="2 6" id="KW-0418">Kinase</keyword>
<dbReference type="SUPFAM" id="SSF55874">
    <property type="entry name" value="ATPase domain of HSP90 chaperone/DNA topoisomerase II/histidine kinase"/>
    <property type="match status" value="1"/>
</dbReference>
<evidence type="ECO:0000256" key="1">
    <source>
        <dbReference type="ARBA" id="ARBA00022679"/>
    </source>
</evidence>
<feature type="transmembrane region" description="Helical" evidence="4">
    <location>
        <begin position="116"/>
        <end position="144"/>
    </location>
</feature>
<evidence type="ECO:0000313" key="6">
    <source>
        <dbReference type="EMBL" id="MBL3678959.1"/>
    </source>
</evidence>
<reference evidence="6 7" key="1">
    <citation type="submission" date="2018-09" db="EMBL/GenBank/DDBJ databases">
        <title>Comparative genomics of Leucobacter spp.</title>
        <authorList>
            <person name="Reis A.C."/>
            <person name="Kolvenbach B.A."/>
            <person name="Corvini P.F.X."/>
            <person name="Nunes O.C."/>
        </authorList>
    </citation>
    <scope>NUCLEOTIDE SEQUENCE [LARGE SCALE GENOMIC DNA]</scope>
    <source>
        <strain evidence="6 7">TAN 31504</strain>
    </source>
</reference>